<comment type="caution">
    <text evidence="3">The sequence shown here is derived from an EMBL/GenBank/DDBJ whole genome shotgun (WGS) entry which is preliminary data.</text>
</comment>
<feature type="region of interest" description="Disordered" evidence="1">
    <location>
        <begin position="17"/>
        <end position="36"/>
    </location>
</feature>
<feature type="domain" description="Reverse transcriptase zinc-binding" evidence="2">
    <location>
        <begin position="197"/>
        <end position="274"/>
    </location>
</feature>
<dbReference type="EMBL" id="JAUUTY010000007">
    <property type="protein sequence ID" value="KAK1605523.1"/>
    <property type="molecule type" value="Genomic_DNA"/>
</dbReference>
<name>A0AAD8VI18_LOLMU</name>
<reference evidence="3" key="1">
    <citation type="submission" date="2023-07" db="EMBL/GenBank/DDBJ databases">
        <title>A chromosome-level genome assembly of Lolium multiflorum.</title>
        <authorList>
            <person name="Chen Y."/>
            <person name="Copetti D."/>
            <person name="Kolliker R."/>
            <person name="Studer B."/>
        </authorList>
    </citation>
    <scope>NUCLEOTIDE SEQUENCE</scope>
    <source>
        <strain evidence="3">02402/16</strain>
        <tissue evidence="3">Leaf</tissue>
    </source>
</reference>
<gene>
    <name evidence="3" type="ORF">QYE76_029196</name>
</gene>
<dbReference type="Pfam" id="PF13966">
    <property type="entry name" value="zf-RVT"/>
    <property type="match status" value="1"/>
</dbReference>
<feature type="compositionally biased region" description="Basic residues" evidence="1">
    <location>
        <begin position="426"/>
        <end position="438"/>
    </location>
</feature>
<evidence type="ECO:0000313" key="3">
    <source>
        <dbReference type="EMBL" id="KAK1605523.1"/>
    </source>
</evidence>
<dbReference type="Proteomes" id="UP001231189">
    <property type="component" value="Unassembled WGS sequence"/>
</dbReference>
<evidence type="ECO:0000259" key="2">
    <source>
        <dbReference type="Pfam" id="PF13966"/>
    </source>
</evidence>
<evidence type="ECO:0000313" key="4">
    <source>
        <dbReference type="Proteomes" id="UP001231189"/>
    </source>
</evidence>
<dbReference type="AlphaFoldDB" id="A0AAD8VI18"/>
<evidence type="ECO:0000256" key="1">
    <source>
        <dbReference type="SAM" id="MobiDB-lite"/>
    </source>
</evidence>
<keyword evidence="4" id="KW-1185">Reference proteome</keyword>
<proteinExistence type="predicted"/>
<organism evidence="3 4">
    <name type="scientific">Lolium multiflorum</name>
    <name type="common">Italian ryegrass</name>
    <name type="synonym">Lolium perenne subsp. multiflorum</name>
    <dbReference type="NCBI Taxonomy" id="4521"/>
    <lineage>
        <taxon>Eukaryota</taxon>
        <taxon>Viridiplantae</taxon>
        <taxon>Streptophyta</taxon>
        <taxon>Embryophyta</taxon>
        <taxon>Tracheophyta</taxon>
        <taxon>Spermatophyta</taxon>
        <taxon>Magnoliopsida</taxon>
        <taxon>Liliopsida</taxon>
        <taxon>Poales</taxon>
        <taxon>Poaceae</taxon>
        <taxon>BOP clade</taxon>
        <taxon>Pooideae</taxon>
        <taxon>Poodae</taxon>
        <taxon>Poeae</taxon>
        <taxon>Poeae Chloroplast Group 2 (Poeae type)</taxon>
        <taxon>Loliodinae</taxon>
        <taxon>Loliinae</taxon>
        <taxon>Lolium</taxon>
    </lineage>
</organism>
<feature type="region of interest" description="Disordered" evidence="1">
    <location>
        <begin position="424"/>
        <end position="468"/>
    </location>
</feature>
<accession>A0AAD8VI18</accession>
<protein>
    <recommendedName>
        <fullName evidence="2">Reverse transcriptase zinc-binding domain-containing protein</fullName>
    </recommendedName>
</protein>
<sequence>MWRLWRVSGDFDFSPCARSKPISSPKGASEGRGPHHMAARAPLGRAAMWCGPSGLHLPCPSGSVNILNTCLLLKFIHKLLRGDDKPWPRWVRRWYGANGISEHPSPLDTPSWRSFKRVFVVYRAITNVRFGNGASTSFWFDNWHAAAPSSPASQAADPSYRVVHHSGRASAYRWRSSRNRASRQPPRLSCPGGGAAFSASGAYRIIKTSGAVLPLAEHNWSNFAPLKVKVFFWIARHGNTRTRALLHRHGILSTARFPFYNDDEDLLHLFFKCPRLAPWFAGLGAHAAASAADLDEGCELLAAAHHGLVPMVRCTLVLLTLWIVWKSRNRMVFDAQLLRPRQMFSLLATHCELATPASMWMRGPIFARSFRKTEEITKWGHEAAEGRAARPGPGRADPAPGPLVWPLALTLRLLKASVAKPPARATIRKTLPRRRRRESHLGDSGDRLPAGEGIHLPEDSTPPWSPPE</sequence>
<dbReference type="InterPro" id="IPR026960">
    <property type="entry name" value="RVT-Znf"/>
</dbReference>